<evidence type="ECO:0000313" key="2">
    <source>
        <dbReference type="Proteomes" id="UP001179363"/>
    </source>
</evidence>
<name>A0ABS9EFY9_9FLAO</name>
<organism evidence="1 2">
    <name type="scientific">Gillisia lutea</name>
    <dbReference type="NCBI Taxonomy" id="2909668"/>
    <lineage>
        <taxon>Bacteria</taxon>
        <taxon>Pseudomonadati</taxon>
        <taxon>Bacteroidota</taxon>
        <taxon>Flavobacteriia</taxon>
        <taxon>Flavobacteriales</taxon>
        <taxon>Flavobacteriaceae</taxon>
        <taxon>Gillisia</taxon>
    </lineage>
</organism>
<dbReference type="InterPro" id="IPR020018">
    <property type="entry name" value="Motility-assoc_lipoprot_GldH"/>
</dbReference>
<dbReference type="PROSITE" id="PS51257">
    <property type="entry name" value="PROKAR_LIPOPROTEIN"/>
    <property type="match status" value="1"/>
</dbReference>
<gene>
    <name evidence="1" type="ORF">L1I30_03350</name>
</gene>
<comment type="caution">
    <text evidence="1">The sequence shown here is derived from an EMBL/GenBank/DDBJ whole genome shotgun (WGS) entry which is preliminary data.</text>
</comment>
<evidence type="ECO:0000313" key="1">
    <source>
        <dbReference type="EMBL" id="MCF4100695.1"/>
    </source>
</evidence>
<dbReference type="RefSeq" id="WP_236132833.1">
    <property type="nucleotide sequence ID" value="NZ_JAKGTH010000006.1"/>
</dbReference>
<reference evidence="1" key="1">
    <citation type="submission" date="2022-01" db="EMBL/GenBank/DDBJ databases">
        <title>Gillisia lutea sp. nov., isolated from marine plastic residues from the Malvarosa beach (Valencia, Spain).</title>
        <authorList>
            <person name="Vidal-Verdu A."/>
            <person name="Molina-Menor E."/>
            <person name="Satari L."/>
            <person name="Pascual J."/>
            <person name="Pereto J."/>
            <person name="Porcar M."/>
        </authorList>
    </citation>
    <scope>NUCLEOTIDE SEQUENCE</scope>
    <source>
        <strain evidence="1">M10.2A</strain>
    </source>
</reference>
<dbReference type="Pfam" id="PF14109">
    <property type="entry name" value="GldH_lipo"/>
    <property type="match status" value="1"/>
</dbReference>
<protein>
    <submittedName>
        <fullName evidence="1">Gliding motility lipoprotein GldH</fullName>
    </submittedName>
</protein>
<dbReference type="Proteomes" id="UP001179363">
    <property type="component" value="Unassembled WGS sequence"/>
</dbReference>
<accession>A0ABS9EFY9</accession>
<dbReference type="EMBL" id="JAKGTH010000006">
    <property type="protein sequence ID" value="MCF4100695.1"/>
    <property type="molecule type" value="Genomic_DNA"/>
</dbReference>
<proteinExistence type="predicted"/>
<keyword evidence="2" id="KW-1185">Reference proteome</keyword>
<keyword evidence="1" id="KW-0449">Lipoprotein</keyword>
<sequence length="162" mass="18626">MHKGFLSVLVLTALFFGSCDSKRVYDEYQSIPNQWNKDSIVTFKLQNIDSLQAYNLFINVRNNNDFGYSNLFLIAQIQFPQGKVVTDTLEYEMTTPGGKWLGTGFGDVKENKLWYKEKVRFPESGEYEVSLKQAMRKNGSEKGIEDLEGITEIGFRIENIQN</sequence>
<dbReference type="NCBIfam" id="TIGR03511">
    <property type="entry name" value="GldH_lipo"/>
    <property type="match status" value="1"/>
</dbReference>